<name>A0A844BIU8_9RHOB</name>
<evidence type="ECO:0000256" key="5">
    <source>
        <dbReference type="ARBA" id="ARBA00022801"/>
    </source>
</evidence>
<dbReference type="InterPro" id="IPR011782">
    <property type="entry name" value="Pept_S1C_Do"/>
</dbReference>
<comment type="caution">
    <text evidence="11">The sequence shown here is derived from an EMBL/GenBank/DDBJ whole genome shotgun (WGS) entry which is preliminary data.</text>
</comment>
<feature type="binding site" evidence="8">
    <location>
        <position position="133"/>
    </location>
    <ligand>
        <name>substrate</name>
    </ligand>
</feature>
<dbReference type="PROSITE" id="PS50106">
    <property type="entry name" value="PDZ"/>
    <property type="match status" value="1"/>
</dbReference>
<feature type="binding site" evidence="8">
    <location>
        <begin position="207"/>
        <end position="209"/>
    </location>
    <ligand>
        <name>substrate</name>
    </ligand>
</feature>
<feature type="domain" description="PDZ" evidence="10">
    <location>
        <begin position="280"/>
        <end position="345"/>
    </location>
</feature>
<accession>A0A844BIU8</accession>
<dbReference type="AlphaFoldDB" id="A0A844BIU8"/>
<evidence type="ECO:0000256" key="1">
    <source>
        <dbReference type="ARBA" id="ARBA00010541"/>
    </source>
</evidence>
<dbReference type="InterPro" id="IPR036034">
    <property type="entry name" value="PDZ_sf"/>
</dbReference>
<dbReference type="Gene3D" id="2.30.42.60">
    <property type="match status" value="1"/>
</dbReference>
<dbReference type="EMBL" id="WJPO01000009">
    <property type="protein sequence ID" value="MRH20893.1"/>
    <property type="molecule type" value="Genomic_DNA"/>
</dbReference>
<dbReference type="GO" id="GO:0006515">
    <property type="term" value="P:protein quality control for misfolded or incompletely synthesized proteins"/>
    <property type="evidence" value="ECO:0007669"/>
    <property type="project" value="TreeGrafter"/>
</dbReference>
<dbReference type="Proteomes" id="UP000466730">
    <property type="component" value="Unassembled WGS sequence"/>
</dbReference>
<dbReference type="SUPFAM" id="SSF50494">
    <property type="entry name" value="Trypsin-like serine proteases"/>
    <property type="match status" value="1"/>
</dbReference>
<comment type="similarity">
    <text evidence="1">Belongs to the peptidase S1C family.</text>
</comment>
<dbReference type="Pfam" id="PF13365">
    <property type="entry name" value="Trypsin_2"/>
    <property type="match status" value="1"/>
</dbReference>
<sequence>MTRLAVLLCLLVLAPPLAAEEPRVPGSPAEIALSFAPVVRQSAPAVVNIYARRVVAERLGPFADDPFFSQLFRDFGRVQPRVQNSLGSGVIVSGDGLVVSNYHVVGQATEIRVVLSDRREFDAEVLLADEESDLAILRLKGAQGLPALALRDSDTVEVGDLVLAIGNPFGVGQTVSQGIVSGLARSGLSIGGGRGYFIQTDAAINPGNSGGALVDMAGRLVGINTAILSRSGGSNGIGFAIPANLVMRFVDQAREGRDRFQRPWAGVSGQSVDAALAEGFGLDLPRGVVLTQIHADSPFGKAGLKVGDVVLELGGAPVNTPQEMLFRLSAEGVGGKIALRYLRKGREAEARVVLIAPPETPPRAPVTIAGRSVLAGLSVVNLNPAVAQETGLPGDATGVLVTDPGEVGARVGLRAGDILLQMNDRAIQTTRDVAEAARAGGRNWQVEYLRNGRRGLLRFRV</sequence>
<dbReference type="GO" id="GO:0042597">
    <property type="term" value="C:periplasmic space"/>
    <property type="evidence" value="ECO:0007669"/>
    <property type="project" value="TreeGrafter"/>
</dbReference>
<dbReference type="GO" id="GO:0004252">
    <property type="term" value="F:serine-type endopeptidase activity"/>
    <property type="evidence" value="ECO:0007669"/>
    <property type="project" value="InterPro"/>
</dbReference>
<evidence type="ECO:0000256" key="3">
    <source>
        <dbReference type="ARBA" id="ARBA00022729"/>
    </source>
</evidence>
<evidence type="ECO:0000313" key="12">
    <source>
        <dbReference type="Proteomes" id="UP000466730"/>
    </source>
</evidence>
<dbReference type="InterPro" id="IPR009003">
    <property type="entry name" value="Peptidase_S1_PA"/>
</dbReference>
<dbReference type="SUPFAM" id="SSF50156">
    <property type="entry name" value="PDZ domain-like"/>
    <property type="match status" value="2"/>
</dbReference>
<feature type="binding site" evidence="8">
    <location>
        <position position="103"/>
    </location>
    <ligand>
        <name>substrate</name>
    </ligand>
</feature>
<evidence type="ECO:0000256" key="8">
    <source>
        <dbReference type="PIRSR" id="PIRSR611782-2"/>
    </source>
</evidence>
<dbReference type="RefSeq" id="WP_153748202.1">
    <property type="nucleotide sequence ID" value="NZ_BAAADI010000046.1"/>
</dbReference>
<protein>
    <submittedName>
        <fullName evidence="11">Do family serine endopeptidase</fullName>
    </submittedName>
</protein>
<keyword evidence="3 9" id="KW-0732">Signal</keyword>
<feature type="active site" description="Charge relay system" evidence="7">
    <location>
        <position position="133"/>
    </location>
</feature>
<dbReference type="SMART" id="SM00228">
    <property type="entry name" value="PDZ"/>
    <property type="match status" value="2"/>
</dbReference>
<keyword evidence="6" id="KW-0720">Serine protease</keyword>
<evidence type="ECO:0000256" key="4">
    <source>
        <dbReference type="ARBA" id="ARBA00022737"/>
    </source>
</evidence>
<evidence type="ECO:0000256" key="7">
    <source>
        <dbReference type="PIRSR" id="PIRSR611782-1"/>
    </source>
</evidence>
<keyword evidence="2" id="KW-0645">Protease</keyword>
<feature type="active site" description="Charge relay system" evidence="7">
    <location>
        <position position="209"/>
    </location>
</feature>
<evidence type="ECO:0000256" key="6">
    <source>
        <dbReference type="ARBA" id="ARBA00022825"/>
    </source>
</evidence>
<dbReference type="Gene3D" id="2.30.42.10">
    <property type="match status" value="1"/>
</dbReference>
<feature type="active site" description="Charge relay system" evidence="7">
    <location>
        <position position="103"/>
    </location>
</feature>
<dbReference type="Gene3D" id="2.40.10.120">
    <property type="match status" value="1"/>
</dbReference>
<dbReference type="NCBIfam" id="TIGR02037">
    <property type="entry name" value="degP_htrA_DO"/>
    <property type="match status" value="1"/>
</dbReference>
<dbReference type="PANTHER" id="PTHR22939">
    <property type="entry name" value="SERINE PROTEASE FAMILY S1C HTRA-RELATED"/>
    <property type="match status" value="1"/>
</dbReference>
<gene>
    <name evidence="11" type="ORF">GH815_07785</name>
</gene>
<reference evidence="11 12" key="1">
    <citation type="submission" date="2019-11" db="EMBL/GenBank/DDBJ databases">
        <title>Draft Whole-Genome sequence of the marine photosynthetic bacterium Rhodovulum strictum DSM 11289.</title>
        <authorList>
            <person name="Kyndt J.A."/>
            <person name="Meyer T.E."/>
        </authorList>
    </citation>
    <scope>NUCLEOTIDE SEQUENCE [LARGE SCALE GENOMIC DNA]</scope>
    <source>
        <strain evidence="11 12">DSM 11289</strain>
    </source>
</reference>
<keyword evidence="4" id="KW-0677">Repeat</keyword>
<dbReference type="Pfam" id="PF13180">
    <property type="entry name" value="PDZ_2"/>
    <property type="match status" value="1"/>
</dbReference>
<evidence type="ECO:0000256" key="9">
    <source>
        <dbReference type="SAM" id="SignalP"/>
    </source>
</evidence>
<dbReference type="PANTHER" id="PTHR22939:SF129">
    <property type="entry name" value="SERINE PROTEASE HTRA2, MITOCHONDRIAL"/>
    <property type="match status" value="1"/>
</dbReference>
<evidence type="ECO:0000259" key="10">
    <source>
        <dbReference type="PROSITE" id="PS50106"/>
    </source>
</evidence>
<dbReference type="InterPro" id="IPR001478">
    <property type="entry name" value="PDZ"/>
</dbReference>
<dbReference type="OrthoDB" id="9758917at2"/>
<proteinExistence type="inferred from homology"/>
<feature type="chain" id="PRO_5038473525" evidence="9">
    <location>
        <begin position="20"/>
        <end position="461"/>
    </location>
</feature>
<dbReference type="InterPro" id="IPR001940">
    <property type="entry name" value="Peptidase_S1C"/>
</dbReference>
<keyword evidence="5" id="KW-0378">Hydrolase</keyword>
<organism evidence="11 12">
    <name type="scientific">Rhodovulum strictum</name>
    <dbReference type="NCBI Taxonomy" id="58314"/>
    <lineage>
        <taxon>Bacteria</taxon>
        <taxon>Pseudomonadati</taxon>
        <taxon>Pseudomonadota</taxon>
        <taxon>Alphaproteobacteria</taxon>
        <taxon>Rhodobacterales</taxon>
        <taxon>Paracoccaceae</taxon>
        <taxon>Rhodovulum</taxon>
    </lineage>
</organism>
<keyword evidence="12" id="KW-1185">Reference proteome</keyword>
<evidence type="ECO:0000256" key="2">
    <source>
        <dbReference type="ARBA" id="ARBA00022670"/>
    </source>
</evidence>
<dbReference type="PRINTS" id="PR00834">
    <property type="entry name" value="PROTEASES2C"/>
</dbReference>
<feature type="signal peptide" evidence="9">
    <location>
        <begin position="1"/>
        <end position="19"/>
    </location>
</feature>
<evidence type="ECO:0000313" key="11">
    <source>
        <dbReference type="EMBL" id="MRH20893.1"/>
    </source>
</evidence>